<dbReference type="InterPro" id="IPR036397">
    <property type="entry name" value="RNaseH_sf"/>
</dbReference>
<dbReference type="OrthoDB" id="1939135at2759"/>
<dbReference type="EMBL" id="LR746268">
    <property type="protein sequence ID" value="CAA7396104.1"/>
    <property type="molecule type" value="Genomic_DNA"/>
</dbReference>
<dbReference type="InterPro" id="IPR012337">
    <property type="entry name" value="RNaseH-like_sf"/>
</dbReference>
<protein>
    <submittedName>
        <fullName evidence="1">Uncharacterized protein</fullName>
    </submittedName>
</protein>
<name>A0A7I8KG01_SPIIN</name>
<organism evidence="1 2">
    <name type="scientific">Spirodela intermedia</name>
    <name type="common">Intermediate duckweed</name>
    <dbReference type="NCBI Taxonomy" id="51605"/>
    <lineage>
        <taxon>Eukaryota</taxon>
        <taxon>Viridiplantae</taxon>
        <taxon>Streptophyta</taxon>
        <taxon>Embryophyta</taxon>
        <taxon>Tracheophyta</taxon>
        <taxon>Spermatophyta</taxon>
        <taxon>Magnoliopsida</taxon>
        <taxon>Liliopsida</taxon>
        <taxon>Araceae</taxon>
        <taxon>Lemnoideae</taxon>
        <taxon>Spirodela</taxon>
    </lineage>
</organism>
<sequence>MAQCPVCQQNKNDSLSLVGLLQPLPITVRIWADITLKFIEGLPRSNNFNAILVVVDRLKIIRLHGFPESIISDKDQIFMSFFWRELFKLSGTSLRRTSSYHSQVDGYMARALVQYQIQHLYRDISIQNRVWTQPPALLQYKSGEAVMADLNQLLQEQDEALEQLKQHLAQAPAPFLCPFKFLERIDAVTYRLELPPKKAAILPVFHPISPLRLNEELSWTVEPTEVLEGAPSVTGPEVLISWKELHPSEAMWKKTRSLRHQFLEFDLDDKVNAFGGSIVVALIMDSPPPVDRVWVGRKGTTGSVI</sequence>
<dbReference type="PANTHER" id="PTHR35046">
    <property type="entry name" value="ZINC KNUCKLE (CCHC-TYPE) FAMILY PROTEIN"/>
    <property type="match status" value="1"/>
</dbReference>
<dbReference type="SUPFAM" id="SSF53098">
    <property type="entry name" value="Ribonuclease H-like"/>
    <property type="match status" value="1"/>
</dbReference>
<gene>
    <name evidence="1" type="ORF">SI8410_05006767</name>
</gene>
<dbReference type="GO" id="GO:0003676">
    <property type="term" value="F:nucleic acid binding"/>
    <property type="evidence" value="ECO:0007669"/>
    <property type="project" value="InterPro"/>
</dbReference>
<dbReference type="Gene3D" id="3.30.420.10">
    <property type="entry name" value="Ribonuclease H-like superfamily/Ribonuclease H"/>
    <property type="match status" value="1"/>
</dbReference>
<dbReference type="Proteomes" id="UP000663760">
    <property type="component" value="Chromosome 5"/>
</dbReference>
<dbReference type="PANTHER" id="PTHR35046:SF18">
    <property type="entry name" value="RNA-DIRECTED DNA POLYMERASE"/>
    <property type="match status" value="1"/>
</dbReference>
<reference evidence="1" key="1">
    <citation type="submission" date="2020-02" db="EMBL/GenBank/DDBJ databases">
        <authorList>
            <person name="Scholz U."/>
            <person name="Mascher M."/>
            <person name="Fiebig A."/>
        </authorList>
    </citation>
    <scope>NUCLEOTIDE SEQUENCE</scope>
</reference>
<proteinExistence type="predicted"/>
<evidence type="ECO:0000313" key="2">
    <source>
        <dbReference type="Proteomes" id="UP000663760"/>
    </source>
</evidence>
<accession>A0A7I8KG01</accession>
<dbReference type="AlphaFoldDB" id="A0A7I8KG01"/>
<evidence type="ECO:0000313" key="1">
    <source>
        <dbReference type="EMBL" id="CAA7396104.1"/>
    </source>
</evidence>
<keyword evidence="2" id="KW-1185">Reference proteome</keyword>